<feature type="domain" description="ERV/ALR sulfhydryl oxidase" evidence="8">
    <location>
        <begin position="1"/>
        <end position="75"/>
    </location>
</feature>
<accession>A0A1D1ZRA9</accession>
<keyword evidence="4 6" id="KW-0560">Oxidoreductase</keyword>
<evidence type="ECO:0000313" key="9">
    <source>
        <dbReference type="EMBL" id="JAT69506.1"/>
    </source>
</evidence>
<evidence type="ECO:0000256" key="5">
    <source>
        <dbReference type="ARBA" id="ARBA00023157"/>
    </source>
</evidence>
<dbReference type="AlphaFoldDB" id="A0A1D1ZRA9"/>
<dbReference type="InterPro" id="IPR036774">
    <property type="entry name" value="ERV/ALR_sulphydryl_oxid_sf"/>
</dbReference>
<keyword evidence="5" id="KW-1015">Disulfide bond</keyword>
<keyword evidence="3 6" id="KW-0274">FAD</keyword>
<dbReference type="InterPro" id="IPR017905">
    <property type="entry name" value="ERV/ALR_sulphydryl_oxidase"/>
</dbReference>
<dbReference type="PANTHER" id="PTHR12645">
    <property type="entry name" value="ALR/ERV"/>
    <property type="match status" value="1"/>
</dbReference>
<comment type="cofactor">
    <cofactor evidence="1 6">
        <name>FAD</name>
        <dbReference type="ChEBI" id="CHEBI:57692"/>
    </cofactor>
</comment>
<reference evidence="9" key="1">
    <citation type="submission" date="2015-08" db="EMBL/GenBank/DDBJ databases">
        <authorList>
            <person name="Babu N.S."/>
            <person name="Beckwith C.J."/>
            <person name="Beseler K.G."/>
            <person name="Brison A."/>
            <person name="Carone J.V."/>
            <person name="Caskin T.P."/>
            <person name="Diamond M."/>
            <person name="Durham M.E."/>
            <person name="Foxe J.M."/>
            <person name="Go M."/>
            <person name="Henderson B.A."/>
            <person name="Jones I.B."/>
            <person name="McGettigan J.A."/>
            <person name="Micheletti S.J."/>
            <person name="Nasrallah M.E."/>
            <person name="Ortiz D."/>
            <person name="Piller C.R."/>
            <person name="Privatt S.R."/>
            <person name="Schneider S.L."/>
            <person name="Sharp S."/>
            <person name="Smith T.C."/>
            <person name="Stanton J.D."/>
            <person name="Ullery H.E."/>
            <person name="Wilson R.J."/>
            <person name="Serrano M.G."/>
            <person name="Buck G."/>
            <person name="Lee V."/>
            <person name="Wang Y."/>
            <person name="Carvalho R."/>
            <person name="Voegtly L."/>
            <person name="Shi R."/>
            <person name="Duckworth R."/>
            <person name="Johnson A."/>
            <person name="Loviza R."/>
            <person name="Walstead R."/>
            <person name="Shah Z."/>
            <person name="Kiflezghi M."/>
            <person name="Wade K."/>
            <person name="Ball S.L."/>
            <person name="Bradley K.W."/>
            <person name="Asai D.J."/>
            <person name="Bowman C.A."/>
            <person name="Russell D.A."/>
            <person name="Pope W.H."/>
            <person name="Jacobs-Sera D."/>
            <person name="Hendrix R.W."/>
            <person name="Hatfull G.F."/>
        </authorList>
    </citation>
    <scope>NUCLEOTIDE SEQUENCE</scope>
</reference>
<feature type="region of interest" description="Disordered" evidence="7">
    <location>
        <begin position="1"/>
        <end position="40"/>
    </location>
</feature>
<dbReference type="PANTHER" id="PTHR12645:SF0">
    <property type="entry name" value="FAD-LINKED SULFHYDRYL OXIDASE ALR"/>
    <property type="match status" value="1"/>
</dbReference>
<keyword evidence="2 6" id="KW-0285">Flavoprotein</keyword>
<dbReference type="Gene3D" id="1.20.120.310">
    <property type="entry name" value="ERV/ALR sulfhydryl oxidase domain"/>
    <property type="match status" value="1"/>
</dbReference>
<evidence type="ECO:0000256" key="3">
    <source>
        <dbReference type="ARBA" id="ARBA00022827"/>
    </source>
</evidence>
<dbReference type="Pfam" id="PF04777">
    <property type="entry name" value="Evr1_Alr"/>
    <property type="match status" value="1"/>
</dbReference>
<dbReference type="PROSITE" id="PS51324">
    <property type="entry name" value="ERV_ALR"/>
    <property type="match status" value="1"/>
</dbReference>
<protein>
    <recommendedName>
        <fullName evidence="6">Sulfhydryl oxidase</fullName>
        <ecNumber evidence="6">1.8.3.2</ecNumber>
    </recommendedName>
</protein>
<proteinExistence type="predicted"/>
<evidence type="ECO:0000256" key="1">
    <source>
        <dbReference type="ARBA" id="ARBA00001974"/>
    </source>
</evidence>
<evidence type="ECO:0000259" key="8">
    <source>
        <dbReference type="PROSITE" id="PS51324"/>
    </source>
</evidence>
<evidence type="ECO:0000256" key="6">
    <source>
        <dbReference type="RuleBase" id="RU371123"/>
    </source>
</evidence>
<evidence type="ECO:0000256" key="4">
    <source>
        <dbReference type="ARBA" id="ARBA00023002"/>
    </source>
</evidence>
<organism evidence="9">
    <name type="scientific">Auxenochlorella protothecoides</name>
    <name type="common">Green microalga</name>
    <name type="synonym">Chlorella protothecoides</name>
    <dbReference type="NCBI Taxonomy" id="3075"/>
    <lineage>
        <taxon>Eukaryota</taxon>
        <taxon>Viridiplantae</taxon>
        <taxon>Chlorophyta</taxon>
        <taxon>core chlorophytes</taxon>
        <taxon>Trebouxiophyceae</taxon>
        <taxon>Chlorellales</taxon>
        <taxon>Chlorellaceae</taxon>
        <taxon>Auxenochlorella</taxon>
    </lineage>
</organism>
<feature type="compositionally biased region" description="Polar residues" evidence="7">
    <location>
        <begin position="12"/>
        <end position="21"/>
    </location>
</feature>
<dbReference type="GO" id="GO:0016971">
    <property type="term" value="F:flavin-dependent sulfhydryl oxidase activity"/>
    <property type="evidence" value="ECO:0007669"/>
    <property type="project" value="InterPro"/>
</dbReference>
<evidence type="ECO:0000256" key="2">
    <source>
        <dbReference type="ARBA" id="ARBA00022630"/>
    </source>
</evidence>
<comment type="catalytic activity">
    <reaction evidence="6">
        <text>2 R'C(R)SH + O2 = R'C(R)S-S(R)CR' + H2O2</text>
        <dbReference type="Rhea" id="RHEA:17357"/>
        <dbReference type="ChEBI" id="CHEBI:15379"/>
        <dbReference type="ChEBI" id="CHEBI:16240"/>
        <dbReference type="ChEBI" id="CHEBI:16520"/>
        <dbReference type="ChEBI" id="CHEBI:17412"/>
        <dbReference type="EC" id="1.8.3.2"/>
    </reaction>
</comment>
<dbReference type="GO" id="GO:0005739">
    <property type="term" value="C:mitochondrion"/>
    <property type="evidence" value="ECO:0007669"/>
    <property type="project" value="TreeGrafter"/>
</dbReference>
<name>A0A1D1ZRA9_AUXPR</name>
<dbReference type="InterPro" id="IPR039799">
    <property type="entry name" value="ALR/ERV"/>
</dbReference>
<dbReference type="SUPFAM" id="SSF69000">
    <property type="entry name" value="FAD-dependent thiol oxidase"/>
    <property type="match status" value="1"/>
</dbReference>
<gene>
    <name evidence="9" type="ORF">g.61611</name>
</gene>
<evidence type="ECO:0000256" key="7">
    <source>
        <dbReference type="SAM" id="MobiDB-lite"/>
    </source>
</evidence>
<sequence length="104" mass="11434">MDPPPYNGCPVSGSTGSQSAARRQESAHFKELVRNNPPRVASGPELQQYMCELHNQVNQRLRKPAFNCALAGARWRALDCDEDGVAACAIQPANSSLGARRWPW</sequence>
<dbReference type="EC" id="1.8.3.2" evidence="6"/>
<dbReference type="EMBL" id="GDKF01009116">
    <property type="protein sequence ID" value="JAT69506.1"/>
    <property type="molecule type" value="Transcribed_RNA"/>
</dbReference>
<dbReference type="GO" id="GO:0050660">
    <property type="term" value="F:flavin adenine dinucleotide binding"/>
    <property type="evidence" value="ECO:0007669"/>
    <property type="project" value="TreeGrafter"/>
</dbReference>
<feature type="compositionally biased region" description="Basic and acidic residues" evidence="7">
    <location>
        <begin position="22"/>
        <end position="33"/>
    </location>
</feature>